<feature type="domain" description="RsdA/BaiN/AoA(So)-like insert" evidence="5">
    <location>
        <begin position="202"/>
        <end position="355"/>
    </location>
</feature>
<evidence type="ECO:0000313" key="7">
    <source>
        <dbReference type="Proteomes" id="UP000746471"/>
    </source>
</evidence>
<dbReference type="InterPro" id="IPR036188">
    <property type="entry name" value="FAD/NAD-bd_sf"/>
</dbReference>
<dbReference type="PANTHER" id="PTHR42887:SF2">
    <property type="entry name" value="OS12G0638800 PROTEIN"/>
    <property type="match status" value="1"/>
</dbReference>
<dbReference type="SUPFAM" id="SSF51905">
    <property type="entry name" value="FAD/NAD(P)-binding domain"/>
    <property type="match status" value="1"/>
</dbReference>
<dbReference type="Gene3D" id="2.40.30.10">
    <property type="entry name" value="Translation factors"/>
    <property type="match status" value="1"/>
</dbReference>
<dbReference type="InterPro" id="IPR023166">
    <property type="entry name" value="BaiN-like_dom_sf"/>
</dbReference>
<name>A0ABS5PKC0_9FIRM</name>
<dbReference type="Pfam" id="PF22780">
    <property type="entry name" value="HI0933_like_1st"/>
    <property type="match status" value="1"/>
</dbReference>
<evidence type="ECO:0000259" key="4">
    <source>
        <dbReference type="Pfam" id="PF03486"/>
    </source>
</evidence>
<comment type="caution">
    <text evidence="6">The sequence shown here is derived from an EMBL/GenBank/DDBJ whole genome shotgun (WGS) entry which is preliminary data.</text>
</comment>
<dbReference type="PANTHER" id="PTHR42887">
    <property type="entry name" value="OS12G0638800 PROTEIN"/>
    <property type="match status" value="1"/>
</dbReference>
<protein>
    <submittedName>
        <fullName evidence="6">Aminoacetone oxidase family FAD-binding enzyme</fullName>
    </submittedName>
</protein>
<keyword evidence="3" id="KW-0274">FAD</keyword>
<sequence length="414" mass="45237">MKIVIPMKKGASDVIWECVIVGAGASGLYAAAQLEMQNVLVLEKKHRAGLKLGVSGGGQCNLTHEGYAKDFFDHYGAHKSFVKHALKAHDASAVRQFFKHLGVETVTREDGKIFPADFRARSVIRSLINRIENLGHVIQYQQRVTEVAQWSNGFLIKTKDAVYHSKRVIIATGGQSYPSLGSEGDGYALAEMLHLPLTAVAPGLTGILCSDKALAALSGVGLSAINMVHYPSQKQYTGDLLITHFGLSGPVIINNSRDFKAGDRLGVNWLGEDPGKVQQRIKSIIEANGGQHLRYLLNQFELPDRLKSLIISRMAMDEQRRLAEFSRENRQQLMTWLTAYPIAIKKLQGYDTAMVTVGGIATTAISSKTMAAKNVDNLYIVGELMDIDGDTGGYNLQWAFSSAYAAVQAILSTI</sequence>
<dbReference type="InterPro" id="IPR055178">
    <property type="entry name" value="RsdA/BaiN/AoA(So)-like_dom"/>
</dbReference>
<proteinExistence type="predicted"/>
<reference evidence="6 7" key="1">
    <citation type="submission" date="2021-05" db="EMBL/GenBank/DDBJ databases">
        <title>Fusibacter ferrireducens sp. nov., an anaerobic, sulfur- and Fe-reducing bacterium isolated from the mangrove sediment.</title>
        <authorList>
            <person name="Qiu D."/>
        </authorList>
    </citation>
    <scope>NUCLEOTIDE SEQUENCE [LARGE SCALE GENOMIC DNA]</scope>
    <source>
        <strain evidence="6 7">DSM 12116</strain>
    </source>
</reference>
<dbReference type="EMBL" id="JAHBCL010000003">
    <property type="protein sequence ID" value="MBS7525615.1"/>
    <property type="molecule type" value="Genomic_DNA"/>
</dbReference>
<evidence type="ECO:0000259" key="5">
    <source>
        <dbReference type="Pfam" id="PF22780"/>
    </source>
</evidence>
<feature type="domain" description="RsdA/BaiN/AoA(So)-like Rossmann fold-like" evidence="4">
    <location>
        <begin position="18"/>
        <end position="408"/>
    </location>
</feature>
<keyword evidence="2" id="KW-0285">Flavoprotein</keyword>
<dbReference type="SUPFAM" id="SSF160996">
    <property type="entry name" value="HI0933 insert domain-like"/>
    <property type="match status" value="1"/>
</dbReference>
<organism evidence="6 7">
    <name type="scientific">Fusibacter paucivorans</name>
    <dbReference type="NCBI Taxonomy" id="76009"/>
    <lineage>
        <taxon>Bacteria</taxon>
        <taxon>Bacillati</taxon>
        <taxon>Bacillota</taxon>
        <taxon>Clostridia</taxon>
        <taxon>Eubacteriales</taxon>
        <taxon>Eubacteriales Family XII. Incertae Sedis</taxon>
        <taxon>Fusibacter</taxon>
    </lineage>
</organism>
<dbReference type="RefSeq" id="WP_213235398.1">
    <property type="nucleotide sequence ID" value="NZ_JAHBCL010000003.1"/>
</dbReference>
<evidence type="ECO:0000256" key="1">
    <source>
        <dbReference type="ARBA" id="ARBA00001974"/>
    </source>
</evidence>
<dbReference type="InterPro" id="IPR004792">
    <property type="entry name" value="BaiN-like"/>
</dbReference>
<evidence type="ECO:0000256" key="2">
    <source>
        <dbReference type="ARBA" id="ARBA00022630"/>
    </source>
</evidence>
<keyword evidence="7" id="KW-1185">Reference proteome</keyword>
<evidence type="ECO:0000256" key="3">
    <source>
        <dbReference type="ARBA" id="ARBA00022827"/>
    </source>
</evidence>
<dbReference type="NCBIfam" id="TIGR00275">
    <property type="entry name" value="aminoacetone oxidase family FAD-binding enzyme"/>
    <property type="match status" value="1"/>
</dbReference>
<comment type="cofactor">
    <cofactor evidence="1">
        <name>FAD</name>
        <dbReference type="ChEBI" id="CHEBI:57692"/>
    </cofactor>
</comment>
<dbReference type="Gene3D" id="3.50.50.60">
    <property type="entry name" value="FAD/NAD(P)-binding domain"/>
    <property type="match status" value="1"/>
</dbReference>
<dbReference type="Pfam" id="PF03486">
    <property type="entry name" value="HI0933_like"/>
    <property type="match status" value="1"/>
</dbReference>
<dbReference type="Gene3D" id="1.10.8.260">
    <property type="entry name" value="HI0933 insert domain-like"/>
    <property type="match status" value="1"/>
</dbReference>
<gene>
    <name evidence="6" type="ORF">KHM83_02880</name>
</gene>
<accession>A0ABS5PKC0</accession>
<evidence type="ECO:0000313" key="6">
    <source>
        <dbReference type="EMBL" id="MBS7525615.1"/>
    </source>
</evidence>
<dbReference type="Proteomes" id="UP000746471">
    <property type="component" value="Unassembled WGS sequence"/>
</dbReference>
<dbReference type="InterPro" id="IPR057661">
    <property type="entry name" value="RsdA/BaiN/AoA(So)_Rossmann"/>
</dbReference>